<dbReference type="PANTHER" id="PTHR33204">
    <property type="entry name" value="TRANSCRIPTIONAL REGULATOR, MARR FAMILY"/>
    <property type="match status" value="1"/>
</dbReference>
<dbReference type="EMBL" id="LN899824">
    <property type="protein sequence ID" value="CUV28678.1"/>
    <property type="molecule type" value="Genomic_DNA"/>
</dbReference>
<dbReference type="PANTHER" id="PTHR33204:SF37">
    <property type="entry name" value="HTH-TYPE TRANSCRIPTIONAL REGULATOR YODB"/>
    <property type="match status" value="1"/>
</dbReference>
<feature type="domain" description="HTH hxlR-type" evidence="4">
    <location>
        <begin position="16"/>
        <end position="84"/>
    </location>
</feature>
<organism evidence="5">
    <name type="scientific">Ralstonia solanacearum</name>
    <name type="common">Pseudomonas solanacearum</name>
    <dbReference type="NCBI Taxonomy" id="305"/>
    <lineage>
        <taxon>Bacteria</taxon>
        <taxon>Pseudomonadati</taxon>
        <taxon>Pseudomonadota</taxon>
        <taxon>Betaproteobacteria</taxon>
        <taxon>Burkholderiales</taxon>
        <taxon>Burkholderiaceae</taxon>
        <taxon>Ralstonia</taxon>
        <taxon>Ralstonia solanacearum species complex</taxon>
    </lineage>
</organism>
<dbReference type="EMBL" id="LN899827">
    <property type="protein sequence ID" value="CUV46896.1"/>
    <property type="molecule type" value="Genomic_DNA"/>
</dbReference>
<dbReference type="InterPro" id="IPR002577">
    <property type="entry name" value="HTH_HxlR"/>
</dbReference>
<accession>A0A0S4UFT0</accession>
<keyword evidence="2" id="KW-0238">DNA-binding</keyword>
<reference evidence="9" key="2">
    <citation type="submission" date="2021-10" db="EMBL/GenBank/DDBJ databases">
        <title>Complete genome sequences of five Ralstonia solancearum strains isolated from sunflower.</title>
        <authorList>
            <person name="She X."/>
            <person name="He Z."/>
        </authorList>
    </citation>
    <scope>NUCLEOTIDE SEQUENCE</scope>
    <source>
        <strain evidence="9">RS638</strain>
    </source>
</reference>
<evidence type="ECO:0000259" key="4">
    <source>
        <dbReference type="PROSITE" id="PS51118"/>
    </source>
</evidence>
<evidence type="ECO:0000313" key="7">
    <source>
        <dbReference type="EMBL" id="CUV46896.1"/>
    </source>
</evidence>
<evidence type="ECO:0000313" key="5">
    <source>
        <dbReference type="EMBL" id="CUV21114.1"/>
    </source>
</evidence>
<evidence type="ECO:0000256" key="2">
    <source>
        <dbReference type="ARBA" id="ARBA00023125"/>
    </source>
</evidence>
<name>A0A0S4UFT0_RALSL</name>
<evidence type="ECO:0000256" key="3">
    <source>
        <dbReference type="ARBA" id="ARBA00023163"/>
    </source>
</evidence>
<evidence type="ECO:0000313" key="9">
    <source>
        <dbReference type="EMBL" id="UZF14106.1"/>
    </source>
</evidence>
<dbReference type="Gene3D" id="1.10.10.10">
    <property type="entry name" value="Winged helix-like DNA-binding domain superfamily/Winged helix DNA-binding domain"/>
    <property type="match status" value="1"/>
</dbReference>
<dbReference type="EMBL" id="CP085043">
    <property type="protein sequence ID" value="UZF14106.1"/>
    <property type="molecule type" value="Genomic_DNA"/>
</dbReference>
<keyword evidence="3" id="KW-0804">Transcription</keyword>
<evidence type="ECO:0000256" key="1">
    <source>
        <dbReference type="ARBA" id="ARBA00023015"/>
    </source>
</evidence>
<dbReference type="AlphaFoldDB" id="A0A0S4UFT0"/>
<dbReference type="PROSITE" id="PS51118">
    <property type="entry name" value="HTH_HXLR"/>
    <property type="match status" value="1"/>
</dbReference>
<keyword evidence="1" id="KW-0805">Transcription regulation</keyword>
<dbReference type="InterPro" id="IPR036390">
    <property type="entry name" value="WH_DNA-bd_sf"/>
</dbReference>
<protein>
    <submittedName>
        <fullName evidence="9">Helix-turn-helix transcriptional regulator</fullName>
    </submittedName>
</protein>
<dbReference type="SUPFAM" id="SSF46785">
    <property type="entry name" value="Winged helix' DNA-binding domain"/>
    <property type="match status" value="1"/>
</dbReference>
<gene>
    <name evidence="9" type="ORF">LH706_13870</name>
    <name evidence="5" type="ORF">PSS4_v1_2230007</name>
    <name evidence="6" type="ORF">RUN1985_v1_270074</name>
    <name evidence="8" type="ORF">RUN215_v1_520075</name>
    <name evidence="7" type="ORF">TO10_v1_730014</name>
</gene>
<sequence length="84" mass="9271">MGLPLSNNRAAPPPACQVTEALGFLRGARALNVVWQLRDQARRFGELRHDLPRISARVLSLRLHALESRGRVVRHALDSSPPSA</sequence>
<evidence type="ECO:0000313" key="6">
    <source>
        <dbReference type="EMBL" id="CUV28678.1"/>
    </source>
</evidence>
<dbReference type="InterPro" id="IPR036388">
    <property type="entry name" value="WH-like_DNA-bd_sf"/>
</dbReference>
<reference evidence="5" key="1">
    <citation type="submission" date="2015-10" db="EMBL/GenBank/DDBJ databases">
        <authorList>
            <person name="Gilbert D.G."/>
        </authorList>
    </citation>
    <scope>NUCLEOTIDE SEQUENCE</scope>
    <source>
        <strain evidence="5">Phyl III-seqv23</strain>
    </source>
</reference>
<dbReference type="GO" id="GO:0003677">
    <property type="term" value="F:DNA binding"/>
    <property type="evidence" value="ECO:0007669"/>
    <property type="project" value="UniProtKB-KW"/>
</dbReference>
<dbReference type="EMBL" id="LN899821">
    <property type="protein sequence ID" value="CUV21114.1"/>
    <property type="molecule type" value="Genomic_DNA"/>
</dbReference>
<dbReference type="EMBL" id="LN899820">
    <property type="protein sequence ID" value="CUV55709.1"/>
    <property type="molecule type" value="Genomic_DNA"/>
</dbReference>
<dbReference type="Pfam" id="PF01638">
    <property type="entry name" value="HxlR"/>
    <property type="match status" value="1"/>
</dbReference>
<proteinExistence type="predicted"/>
<evidence type="ECO:0000313" key="8">
    <source>
        <dbReference type="EMBL" id="CUV55709.1"/>
    </source>
</evidence>